<sequence>MANNINPKISIDGYPTLQQAELLSKRQDDNSTDVCNQAFPGRYSEICQPNSISNTLCCIIPDENRPKCISIFGYGFCCTEHQSCFVDVASTCGTPNSVQCNSDACCPEFTRCATNFNQTRELVRCEIRAELIPEVVYGTSRPVGGSASLTSTTISAPASSTQTSTGPGVTSSDRGTASTATSGANNGTSATPPLGGGAIAGIVIGAILALLIGVGLGWFIFNQRACRYEGLGLPPLPSLPAVARFDAQQGNRQFDGAPYTISGGLDGYGPQLYKPPSAEAQELPSRPHDLAMELHGQATTLA</sequence>
<evidence type="ECO:0000313" key="4">
    <source>
        <dbReference type="Proteomes" id="UP001370758"/>
    </source>
</evidence>
<proteinExistence type="predicted"/>
<feature type="region of interest" description="Disordered" evidence="1">
    <location>
        <begin position="151"/>
        <end position="191"/>
    </location>
</feature>
<evidence type="ECO:0000256" key="1">
    <source>
        <dbReference type="SAM" id="MobiDB-lite"/>
    </source>
</evidence>
<evidence type="ECO:0000256" key="2">
    <source>
        <dbReference type="SAM" id="Phobius"/>
    </source>
</evidence>
<dbReference type="CDD" id="cd12087">
    <property type="entry name" value="TM_EGFR-like"/>
    <property type="match status" value="1"/>
</dbReference>
<dbReference type="AlphaFoldDB" id="A0AAV9WPA5"/>
<feature type="transmembrane region" description="Helical" evidence="2">
    <location>
        <begin position="198"/>
        <end position="221"/>
    </location>
</feature>
<comment type="caution">
    <text evidence="3">The sequence shown here is derived from an EMBL/GenBank/DDBJ whole genome shotgun (WGS) entry which is preliminary data.</text>
</comment>
<feature type="compositionally biased region" description="Low complexity" evidence="1">
    <location>
        <begin position="151"/>
        <end position="165"/>
    </location>
</feature>
<keyword evidence="2" id="KW-0472">Membrane</keyword>
<keyword evidence="2" id="KW-1133">Transmembrane helix</keyword>
<accession>A0AAV9WPA5</accession>
<gene>
    <name evidence="3" type="ORF">TWF481_000916</name>
</gene>
<reference evidence="3 4" key="1">
    <citation type="submission" date="2023-08" db="EMBL/GenBank/DDBJ databases">
        <authorList>
            <person name="Palmer J.M."/>
        </authorList>
    </citation>
    <scope>NUCLEOTIDE SEQUENCE [LARGE SCALE GENOMIC DNA]</scope>
    <source>
        <strain evidence="3 4">TWF481</strain>
    </source>
</reference>
<name>A0AAV9WPA5_9PEZI</name>
<protein>
    <submittedName>
        <fullName evidence="3">Uncharacterized protein</fullName>
    </submittedName>
</protein>
<keyword evidence="2" id="KW-0812">Transmembrane</keyword>
<evidence type="ECO:0000313" key="3">
    <source>
        <dbReference type="EMBL" id="KAK6512018.1"/>
    </source>
</evidence>
<dbReference type="EMBL" id="JAVHJL010000001">
    <property type="protein sequence ID" value="KAK6512018.1"/>
    <property type="molecule type" value="Genomic_DNA"/>
</dbReference>
<feature type="compositionally biased region" description="Polar residues" evidence="1">
    <location>
        <begin position="166"/>
        <end position="191"/>
    </location>
</feature>
<dbReference type="Proteomes" id="UP001370758">
    <property type="component" value="Unassembled WGS sequence"/>
</dbReference>
<organism evidence="3 4">
    <name type="scientific">Arthrobotrys musiformis</name>
    <dbReference type="NCBI Taxonomy" id="47236"/>
    <lineage>
        <taxon>Eukaryota</taxon>
        <taxon>Fungi</taxon>
        <taxon>Dikarya</taxon>
        <taxon>Ascomycota</taxon>
        <taxon>Pezizomycotina</taxon>
        <taxon>Orbiliomycetes</taxon>
        <taxon>Orbiliales</taxon>
        <taxon>Orbiliaceae</taxon>
        <taxon>Arthrobotrys</taxon>
    </lineage>
</organism>
<keyword evidence="4" id="KW-1185">Reference proteome</keyword>